<dbReference type="GO" id="GO:0016829">
    <property type="term" value="F:lyase activity"/>
    <property type="evidence" value="ECO:0007669"/>
    <property type="project" value="UniProtKB-KW"/>
</dbReference>
<evidence type="ECO:0000313" key="1">
    <source>
        <dbReference type="EMBL" id="TWU26476.1"/>
    </source>
</evidence>
<proteinExistence type="predicted"/>
<organism evidence="1 2">
    <name type="scientific">Novipirellula galeiformis</name>
    <dbReference type="NCBI Taxonomy" id="2528004"/>
    <lineage>
        <taxon>Bacteria</taxon>
        <taxon>Pseudomonadati</taxon>
        <taxon>Planctomycetota</taxon>
        <taxon>Planctomycetia</taxon>
        <taxon>Pirellulales</taxon>
        <taxon>Pirellulaceae</taxon>
        <taxon>Novipirellula</taxon>
    </lineage>
</organism>
<dbReference type="EMBL" id="SJPT01000001">
    <property type="protein sequence ID" value="TWU26476.1"/>
    <property type="molecule type" value="Genomic_DNA"/>
</dbReference>
<comment type="caution">
    <text evidence="1">The sequence shown here is derived from an EMBL/GenBank/DDBJ whole genome shotgun (WGS) entry which is preliminary data.</text>
</comment>
<dbReference type="AlphaFoldDB" id="A0A5C6CTW8"/>
<accession>A0A5C6CTW8</accession>
<protein>
    <submittedName>
        <fullName evidence="1">Pectic acid lyase</fullName>
    </submittedName>
</protein>
<keyword evidence="2" id="KW-1185">Reference proteome</keyword>
<dbReference type="Proteomes" id="UP000316304">
    <property type="component" value="Unassembled WGS sequence"/>
</dbReference>
<name>A0A5C6CTW8_9BACT</name>
<reference evidence="1 2" key="1">
    <citation type="submission" date="2019-02" db="EMBL/GenBank/DDBJ databases">
        <title>Deep-cultivation of Planctomycetes and their phenomic and genomic characterization uncovers novel biology.</title>
        <authorList>
            <person name="Wiegand S."/>
            <person name="Jogler M."/>
            <person name="Boedeker C."/>
            <person name="Pinto D."/>
            <person name="Vollmers J."/>
            <person name="Rivas-Marin E."/>
            <person name="Kohn T."/>
            <person name="Peeters S.H."/>
            <person name="Heuer A."/>
            <person name="Rast P."/>
            <person name="Oberbeckmann S."/>
            <person name="Bunk B."/>
            <person name="Jeske O."/>
            <person name="Meyerdierks A."/>
            <person name="Storesund J.E."/>
            <person name="Kallscheuer N."/>
            <person name="Luecker S."/>
            <person name="Lage O.M."/>
            <person name="Pohl T."/>
            <person name="Merkel B.J."/>
            <person name="Hornburger P."/>
            <person name="Mueller R.-W."/>
            <person name="Bruemmer F."/>
            <person name="Labrenz M."/>
            <person name="Spormann A.M."/>
            <person name="Op Den Camp H."/>
            <person name="Overmann J."/>
            <person name="Amann R."/>
            <person name="Jetten M.S.M."/>
            <person name="Mascher T."/>
            <person name="Medema M.H."/>
            <person name="Devos D.P."/>
            <person name="Kaster A.-K."/>
            <person name="Ovreas L."/>
            <person name="Rohde M."/>
            <person name="Galperin M.Y."/>
            <person name="Jogler C."/>
        </authorList>
    </citation>
    <scope>NUCLEOTIDE SEQUENCE [LARGE SCALE GENOMIC DNA]</scope>
    <source>
        <strain evidence="1 2">Pla52o</strain>
    </source>
</reference>
<evidence type="ECO:0000313" key="2">
    <source>
        <dbReference type="Proteomes" id="UP000316304"/>
    </source>
</evidence>
<dbReference type="SUPFAM" id="SSF81853">
    <property type="entry name" value="Family 10 polysaccharide lyase"/>
    <property type="match status" value="1"/>
</dbReference>
<gene>
    <name evidence="1" type="ORF">Pla52o_03290</name>
</gene>
<keyword evidence="1" id="KW-0456">Lyase</keyword>
<sequence>MPKFDQMSMGFRACVKTKPFLLRMGEAIIERGKHRMSREVGSILRCGGVAIAIVASSNFPSQAQTLPTAPEVKESLRQATQFMAERIADHGGYAWVSSGDGVHSHGEGVAGPDRVWVQPPGTPAVGLAFLRAYRATGDVIHLDAAKAVGNALIQGQLQSGGWGYSIEFDPKLRAKLPYRVMATAAEGPIAETPEPGGWEIWKQRKFKTNLTLLDDDTTPCAIRFLCDLDRTLDFKDSAVHEAAEYALRSTLGAQYPGGAWGHNYDRFPTQPPSARHYPVLAATYPPSWSRRWSKSFAGCYMLNDRITQNMIHTMLFAARVYEDDRYRASAIRGGEFLLRAQMPEPQPAWAQQYDRHMHPVWDRKFEPPAISGRESQDTLRTLLVLYQETEERRFLEPLPRAIEYLRTCLRSDDKLARYYELKTNRPIYFTKDYQMTDDDRNVPAHYGFVVESHLDEIERDYEWLAAGKTLPLPAPVGGQEISLVMRSQSSAGGWLQPGFVRDAQGEKVTPAEGVVSSETFVKHVGWLSQYLDQN</sequence>
<dbReference type="Gene3D" id="1.50.10.20">
    <property type="match status" value="1"/>
</dbReference>